<comment type="caution">
    <text evidence="1">The sequence shown here is derived from an EMBL/GenBank/DDBJ whole genome shotgun (WGS) entry which is preliminary data.</text>
</comment>
<keyword evidence="2" id="KW-1185">Reference proteome</keyword>
<reference evidence="1 2" key="1">
    <citation type="submission" date="2021-06" db="EMBL/GenBank/DDBJ databases">
        <authorList>
            <person name="Palmer J.M."/>
        </authorList>
    </citation>
    <scope>NUCLEOTIDE SEQUENCE [LARGE SCALE GENOMIC DNA]</scope>
    <source>
        <strain evidence="1 2">GA_2019</strain>
        <tissue evidence="1">Muscle</tissue>
    </source>
</reference>
<name>A0ABV0Q1X1_9TELE</name>
<evidence type="ECO:0000313" key="2">
    <source>
        <dbReference type="Proteomes" id="UP001476798"/>
    </source>
</evidence>
<protein>
    <submittedName>
        <fullName evidence="1">Uncharacterized protein</fullName>
    </submittedName>
</protein>
<sequence length="69" mass="8286">LWRPSMRHHKDNEVAQNSFKEIAAAVEPQHDVEKEEALDDEQLWHQERNFILDQEEPDRLQIKEEQGHS</sequence>
<dbReference type="EMBL" id="JAHRIO010094124">
    <property type="protein sequence ID" value="MEQ2189791.1"/>
    <property type="molecule type" value="Genomic_DNA"/>
</dbReference>
<proteinExistence type="predicted"/>
<accession>A0ABV0Q1X1</accession>
<feature type="non-terminal residue" evidence="1">
    <location>
        <position position="1"/>
    </location>
</feature>
<dbReference type="Proteomes" id="UP001476798">
    <property type="component" value="Unassembled WGS sequence"/>
</dbReference>
<organism evidence="1 2">
    <name type="scientific">Goodea atripinnis</name>
    <dbReference type="NCBI Taxonomy" id="208336"/>
    <lineage>
        <taxon>Eukaryota</taxon>
        <taxon>Metazoa</taxon>
        <taxon>Chordata</taxon>
        <taxon>Craniata</taxon>
        <taxon>Vertebrata</taxon>
        <taxon>Euteleostomi</taxon>
        <taxon>Actinopterygii</taxon>
        <taxon>Neopterygii</taxon>
        <taxon>Teleostei</taxon>
        <taxon>Neoteleostei</taxon>
        <taxon>Acanthomorphata</taxon>
        <taxon>Ovalentaria</taxon>
        <taxon>Atherinomorphae</taxon>
        <taxon>Cyprinodontiformes</taxon>
        <taxon>Goodeidae</taxon>
        <taxon>Goodea</taxon>
    </lineage>
</organism>
<evidence type="ECO:0000313" key="1">
    <source>
        <dbReference type="EMBL" id="MEQ2189791.1"/>
    </source>
</evidence>
<gene>
    <name evidence="1" type="ORF">GOODEAATRI_028989</name>
</gene>